<keyword evidence="3" id="KW-1185">Reference proteome</keyword>
<dbReference type="Gene3D" id="3.30.950.30">
    <property type="entry name" value="Schlafen, AAA domain"/>
    <property type="match status" value="1"/>
</dbReference>
<dbReference type="InterPro" id="IPR038461">
    <property type="entry name" value="Schlafen_AlbA_2_dom_sf"/>
</dbReference>
<sequence>MKPNQSLVRTQKARRTVHRSQGNIMNIKSIETHEADDLSTREESHFFDRKSFLIKGAKVQKIAVAYANGDGGEFIIGIADEKEEPNPAKRWQGASKIEDLNSHLQVIFEVTPSLDLKYEILKCDEKPGYALRVLVEKSSEVHKTADGTVYQRHGAQSLPIKDPEKITQLSFAKGATSFEDQIIKEIPAEQISESKELLSFLDDYSPKTDPLEFCINQNLLDYKSWETKVAAALLFHPCPSVVVPRKCAVKITRYETKEDDPERDHLAEQITIEGALYPLIKETVHNIERLMSSVKVWTPEGLKHLSYPPEAIWEVIEAISKKPKQN</sequence>
<dbReference type="InterPro" id="IPR007421">
    <property type="entry name" value="Schlafen_AlbA_2_dom"/>
</dbReference>
<feature type="domain" description="Schlafen AlbA-2" evidence="1">
    <location>
        <begin position="43"/>
        <end position="160"/>
    </location>
</feature>
<reference evidence="2 3" key="1">
    <citation type="submission" date="2020-07" db="EMBL/GenBank/DDBJ databases">
        <title>Genomic Encyclopedia of Type Strains, Phase IV (KMG-IV): sequencing the most valuable type-strain genomes for metagenomic binning, comparative biology and taxonomic classification.</title>
        <authorList>
            <person name="Goeker M."/>
        </authorList>
    </citation>
    <scope>NUCLEOTIDE SEQUENCE [LARGE SCALE GENOMIC DNA]</scope>
    <source>
        <strain evidence="2 3">DSM 17721</strain>
    </source>
</reference>
<dbReference type="EMBL" id="JACDUS010000002">
    <property type="protein sequence ID" value="MBA2880901.1"/>
    <property type="molecule type" value="Genomic_DNA"/>
</dbReference>
<dbReference type="PANTHER" id="PTHR30595">
    <property type="entry name" value="GLPR-RELATED TRANSCRIPTIONAL REPRESSOR"/>
    <property type="match status" value="1"/>
</dbReference>
<dbReference type="Proteomes" id="UP000525298">
    <property type="component" value="Unassembled WGS sequence"/>
</dbReference>
<proteinExistence type="predicted"/>
<comment type="caution">
    <text evidence="2">The sequence shown here is derived from an EMBL/GenBank/DDBJ whole genome shotgun (WGS) entry which is preliminary data.</text>
</comment>
<evidence type="ECO:0000313" key="2">
    <source>
        <dbReference type="EMBL" id="MBA2880901.1"/>
    </source>
</evidence>
<organism evidence="2 3">
    <name type="scientific">Desulfosalsimonas propionicica</name>
    <dbReference type="NCBI Taxonomy" id="332175"/>
    <lineage>
        <taxon>Bacteria</taxon>
        <taxon>Pseudomonadati</taxon>
        <taxon>Thermodesulfobacteriota</taxon>
        <taxon>Desulfobacteria</taxon>
        <taxon>Desulfobacterales</taxon>
        <taxon>Desulfosalsimonadaceae</taxon>
        <taxon>Desulfosalsimonas</taxon>
    </lineage>
</organism>
<dbReference type="Pfam" id="PF04326">
    <property type="entry name" value="SLFN_AlbA_2"/>
    <property type="match status" value="1"/>
</dbReference>
<accession>A0A7W0C824</accession>
<evidence type="ECO:0000259" key="1">
    <source>
        <dbReference type="Pfam" id="PF04326"/>
    </source>
</evidence>
<evidence type="ECO:0000313" key="3">
    <source>
        <dbReference type="Proteomes" id="UP000525298"/>
    </source>
</evidence>
<dbReference type="AlphaFoldDB" id="A0A7W0C824"/>
<name>A0A7W0C824_9BACT</name>
<dbReference type="PANTHER" id="PTHR30595:SF6">
    <property type="entry name" value="SCHLAFEN ALBA-2 DOMAIN-CONTAINING PROTEIN"/>
    <property type="match status" value="1"/>
</dbReference>
<protein>
    <submittedName>
        <fullName evidence="2">Putative HTH transcriptional regulator</fullName>
    </submittedName>
</protein>
<dbReference type="RefSeq" id="WP_181550548.1">
    <property type="nucleotide sequence ID" value="NZ_JACDUS010000002.1"/>
</dbReference>
<gene>
    <name evidence="2" type="ORF">HNR65_001219</name>
</gene>